<evidence type="ECO:0000313" key="12">
    <source>
        <dbReference type="Proteomes" id="UP000827284"/>
    </source>
</evidence>
<dbReference type="AlphaFoldDB" id="A0A9P3H150"/>
<dbReference type="PANTHER" id="PTHR10830">
    <property type="entry name" value="DOLICHYL-DIPHOSPHOOLIGOSACCHARIDE--PROTEIN GLYCOSYLTRANSFERASE 48 KDA SUBUNIT"/>
    <property type="match status" value="1"/>
</dbReference>
<protein>
    <recommendedName>
        <fullName evidence="8">Dolichyl-diphosphooligosaccharide--protein glycosyltransferase subunit WBP1</fullName>
        <shortName evidence="8">Oligosaccharyl transferase subunit WBP1</shortName>
    </recommendedName>
</protein>
<dbReference type="OrthoDB" id="29105at2759"/>
<evidence type="ECO:0000256" key="4">
    <source>
        <dbReference type="ARBA" id="ARBA00022692"/>
    </source>
</evidence>
<evidence type="ECO:0000256" key="3">
    <source>
        <dbReference type="ARBA" id="ARBA00008743"/>
    </source>
</evidence>
<evidence type="ECO:0000256" key="1">
    <source>
        <dbReference type="ARBA" id="ARBA00004479"/>
    </source>
</evidence>
<comment type="function">
    <text evidence="8">Subunit of the oligosaccharyl transferase (OST) complex that catalyzes the initial transfer of a defined glycan (Glc(3)Man(9)GlcNAc(2) in eukaryotes) from the lipid carrier dolichol-pyrophosphate to an asparagine residue within an Asn-X-Ser/Thr consensus motif in nascent polypeptide chains, the first step in protein N-glycosylation. N-glycosylation occurs cotranslationally and the complex associates with the Sec61 complex at the channel-forming translocon complex that mediates protein translocation across the endoplasmic reticulum (ER).</text>
</comment>
<dbReference type="Proteomes" id="UP000827284">
    <property type="component" value="Unassembled WGS sequence"/>
</dbReference>
<evidence type="ECO:0000256" key="6">
    <source>
        <dbReference type="ARBA" id="ARBA00022989"/>
    </source>
</evidence>
<evidence type="ECO:0000259" key="10">
    <source>
        <dbReference type="Pfam" id="PF23358"/>
    </source>
</evidence>
<sequence>MALVASATSLTGPRTLVLLDNLDDADAYMDLWDDLQSRQFNVTLHDVKTPVSLSKYDQRLFDHLLILAPKMTAYPTGMNAKSVVGFVAEGGNVLVAASSELGNTIRELSREFDVEFDNRYTTVYDHFNYDQDLGKDRHDTVVVNTGTHLSTVDAIVPQKDIPGPILFRGIAHSINPSNSLLTKVLWAPQEAYSWETQDGDNESANQDPSVSGKDISLVSVMQARNNARIAFLGSTDMLTDRYFSAPAKKHGEKISPSGNRKFIEELTKWTFQEKGALDVVAVQHHKVGEEEAPAHYRIKDTMTYTISLAEYHDGEWHPFSADDVQLELIMLDPYVRKTLEQVPLDDQSTVGTFTTTLQLPDQYGVFKFAVNYKRPGLTYVESVTTVGIHPFRHDQYPRFISQAKPYYTSAASMGVGLLIFSFVYLWGGLESTVKTTKKA</sequence>
<dbReference type="InterPro" id="IPR005013">
    <property type="entry name" value="DDOST_48_kDa_subunit"/>
</dbReference>
<dbReference type="GO" id="GO:0008250">
    <property type="term" value="C:oligosaccharyltransferase complex"/>
    <property type="evidence" value="ECO:0007669"/>
    <property type="project" value="TreeGrafter"/>
</dbReference>
<evidence type="ECO:0000256" key="5">
    <source>
        <dbReference type="ARBA" id="ARBA00022824"/>
    </source>
</evidence>
<keyword evidence="5 8" id="KW-0256">Endoplasmic reticulum</keyword>
<comment type="pathway">
    <text evidence="2 8">Protein modification; protein glycosylation.</text>
</comment>
<comment type="similarity">
    <text evidence="3 8">Belongs to the DDOST 48 kDa subunit family.</text>
</comment>
<keyword evidence="7 8" id="KW-0472">Membrane</keyword>
<evidence type="ECO:0000313" key="11">
    <source>
        <dbReference type="EMBL" id="GJJ68097.1"/>
    </source>
</evidence>
<dbReference type="Pfam" id="PF03345">
    <property type="entry name" value="OST48_N"/>
    <property type="match status" value="1"/>
</dbReference>
<keyword evidence="12" id="KW-1185">Reference proteome</keyword>
<gene>
    <name evidence="11" type="ORF">EMPS_00443</name>
</gene>
<evidence type="ECO:0000256" key="8">
    <source>
        <dbReference type="RuleBase" id="RU361142"/>
    </source>
</evidence>
<proteinExistence type="inferred from homology"/>
<dbReference type="InterPro" id="IPR055459">
    <property type="entry name" value="OST48_MD"/>
</dbReference>
<organism evidence="11 12">
    <name type="scientific">Entomortierella parvispora</name>
    <dbReference type="NCBI Taxonomy" id="205924"/>
    <lineage>
        <taxon>Eukaryota</taxon>
        <taxon>Fungi</taxon>
        <taxon>Fungi incertae sedis</taxon>
        <taxon>Mucoromycota</taxon>
        <taxon>Mortierellomycotina</taxon>
        <taxon>Mortierellomycetes</taxon>
        <taxon>Mortierellales</taxon>
        <taxon>Mortierellaceae</taxon>
        <taxon>Entomortierella</taxon>
    </lineage>
</organism>
<dbReference type="Pfam" id="PF23358">
    <property type="entry name" value="OST48_MD"/>
    <property type="match status" value="1"/>
</dbReference>
<evidence type="ECO:0000256" key="2">
    <source>
        <dbReference type="ARBA" id="ARBA00004922"/>
    </source>
</evidence>
<dbReference type="PANTHER" id="PTHR10830:SF0">
    <property type="entry name" value="DOLICHYL-DIPHOSPHOOLIGOSACCHARIDE--PROTEIN GLYCOSYLTRANSFERASE 48 KDA SUBUNIT"/>
    <property type="match status" value="1"/>
</dbReference>
<dbReference type="InterPro" id="IPR055457">
    <property type="entry name" value="OST48_N"/>
</dbReference>
<keyword evidence="6 8" id="KW-1133">Transmembrane helix</keyword>
<comment type="subcellular location">
    <subcellularLocation>
        <location evidence="8">Endoplasmic reticulum membrane</location>
        <topology evidence="8">Single-pass type I membrane protein</topology>
    </subcellularLocation>
    <subcellularLocation>
        <location evidence="1">Membrane</location>
        <topology evidence="1">Single-pass type I membrane protein</topology>
    </subcellularLocation>
</comment>
<feature type="transmembrane region" description="Helical" evidence="8">
    <location>
        <begin position="406"/>
        <end position="429"/>
    </location>
</feature>
<keyword evidence="4 8" id="KW-0812">Transmembrane</keyword>
<comment type="caution">
    <text evidence="11">The sequence shown here is derived from an EMBL/GenBank/DDBJ whole genome shotgun (WGS) entry which is preliminary data.</text>
</comment>
<evidence type="ECO:0000259" key="9">
    <source>
        <dbReference type="Pfam" id="PF03345"/>
    </source>
</evidence>
<reference evidence="11" key="2">
    <citation type="journal article" date="2022" name="Microbiol. Resour. Announc.">
        <title>Whole-Genome Sequence of Entomortierella parvispora E1425, a Mucoromycotan Fungus Associated with Burkholderiaceae-Related Endosymbiotic Bacteria.</title>
        <authorList>
            <person name="Herlambang A."/>
            <person name="Guo Y."/>
            <person name="Takashima Y."/>
            <person name="Narisawa K."/>
            <person name="Ohta H."/>
            <person name="Nishizawa T."/>
        </authorList>
    </citation>
    <scope>NUCLEOTIDE SEQUENCE</scope>
    <source>
        <strain evidence="11">E1425</strain>
    </source>
</reference>
<accession>A0A9P3H150</accession>
<comment type="subunit">
    <text evidence="8">Component of the oligosaccharyltransferase (OST) complex.</text>
</comment>
<evidence type="ECO:0000256" key="7">
    <source>
        <dbReference type="ARBA" id="ARBA00023136"/>
    </source>
</evidence>
<feature type="domain" description="OST48 N-terminal" evidence="9">
    <location>
        <begin position="14"/>
        <end position="270"/>
    </location>
</feature>
<name>A0A9P3H150_9FUNG</name>
<dbReference type="EMBL" id="BQFW01000001">
    <property type="protein sequence ID" value="GJJ68097.1"/>
    <property type="molecule type" value="Genomic_DNA"/>
</dbReference>
<feature type="domain" description="OST48 middle" evidence="10">
    <location>
        <begin position="284"/>
        <end position="426"/>
    </location>
</feature>
<dbReference type="GO" id="GO:0018279">
    <property type="term" value="P:protein N-linked glycosylation via asparagine"/>
    <property type="evidence" value="ECO:0007669"/>
    <property type="project" value="UniProtKB-UniRule"/>
</dbReference>
<reference evidence="11" key="1">
    <citation type="submission" date="2021-11" db="EMBL/GenBank/DDBJ databases">
        <authorList>
            <person name="Herlambang A."/>
            <person name="Guo Y."/>
            <person name="Takashima Y."/>
            <person name="Nishizawa T."/>
        </authorList>
    </citation>
    <scope>NUCLEOTIDE SEQUENCE</scope>
    <source>
        <strain evidence="11">E1425</strain>
    </source>
</reference>